<protein>
    <recommendedName>
        <fullName evidence="4">Phosphoesterase</fullName>
        <ecNumber evidence="4">3.1.4.-</ecNumber>
    </recommendedName>
</protein>
<name>A0A6M0R9F4_9CLOT</name>
<feature type="domain" description="Calcineurin-like phosphoesterase" evidence="5">
    <location>
        <begin position="1"/>
        <end position="146"/>
    </location>
</feature>
<gene>
    <name evidence="6" type="ORF">FDF74_06340</name>
</gene>
<keyword evidence="7" id="KW-1185">Reference proteome</keyword>
<evidence type="ECO:0000313" key="7">
    <source>
        <dbReference type="Proteomes" id="UP000473885"/>
    </source>
</evidence>
<reference evidence="6 7" key="1">
    <citation type="submission" date="2019-04" db="EMBL/GenBank/DDBJ databases">
        <title>Genome sequencing of Clostridium botulinum Groups I-IV and Clostridium butyricum.</title>
        <authorList>
            <person name="Brunt J."/>
            <person name="Van Vliet A.H.M."/>
            <person name="Stringer S.C."/>
            <person name="Carter A.T."/>
            <person name="Peck M.W."/>
        </authorList>
    </citation>
    <scope>NUCLEOTIDE SEQUENCE [LARGE SCALE GENOMIC DNA]</scope>
    <source>
        <strain evidence="6 7">IFR 18/094</strain>
    </source>
</reference>
<evidence type="ECO:0000313" key="6">
    <source>
        <dbReference type="EMBL" id="NEZ46836.1"/>
    </source>
</evidence>
<evidence type="ECO:0000256" key="1">
    <source>
        <dbReference type="ARBA" id="ARBA00008950"/>
    </source>
</evidence>
<dbReference type="Proteomes" id="UP000473885">
    <property type="component" value="Unassembled WGS sequence"/>
</dbReference>
<dbReference type="AlphaFoldDB" id="A0A6M0R9F4"/>
<comment type="similarity">
    <text evidence="1 4">Belongs to the metallophosphoesterase superfamily. YfcE family.</text>
</comment>
<dbReference type="InterPro" id="IPR041802">
    <property type="entry name" value="MPP_YfcE"/>
</dbReference>
<dbReference type="InterPro" id="IPR024654">
    <property type="entry name" value="Calcineurin-like_PHP_lpxH"/>
</dbReference>
<dbReference type="RefSeq" id="WP_050606585.1">
    <property type="nucleotide sequence ID" value="NZ_CABKUB010000006.1"/>
</dbReference>
<dbReference type="GO" id="GO:0046872">
    <property type="term" value="F:metal ion binding"/>
    <property type="evidence" value="ECO:0007669"/>
    <property type="project" value="UniProtKB-KW"/>
</dbReference>
<evidence type="ECO:0000259" key="5">
    <source>
        <dbReference type="Pfam" id="PF12850"/>
    </source>
</evidence>
<dbReference type="OrthoDB" id="9800565at2"/>
<dbReference type="InterPro" id="IPR020935">
    <property type="entry name" value="PdiEstase_YfcE_CS"/>
</dbReference>
<comment type="cofactor">
    <cofactor evidence="4">
        <name>a divalent metal cation</name>
        <dbReference type="ChEBI" id="CHEBI:60240"/>
    </cofactor>
</comment>
<evidence type="ECO:0000256" key="2">
    <source>
        <dbReference type="ARBA" id="ARBA00022723"/>
    </source>
</evidence>
<sequence length="157" mass="17932">MRIGVISDTHRYIYDINFLLEELGNVDVIIHLGDNVEDVKSIYKYYDGKIINVRGNCDFNLSAPLELVEEIEGKRFLITHGHKYNVKYSLANLRYKALEVEADVVLFGHTHVSQIEFMDNIWFINPGSVSLPRDGGKSIGIITIENGQIKPIIKRIK</sequence>
<dbReference type="SUPFAM" id="SSF56300">
    <property type="entry name" value="Metallo-dependent phosphatases"/>
    <property type="match status" value="1"/>
</dbReference>
<dbReference type="NCBIfam" id="TIGR00040">
    <property type="entry name" value="yfcE"/>
    <property type="match status" value="1"/>
</dbReference>
<dbReference type="Gene3D" id="3.60.21.10">
    <property type="match status" value="1"/>
</dbReference>
<dbReference type="EC" id="3.1.4.-" evidence="4"/>
<dbReference type="GO" id="GO:0016787">
    <property type="term" value="F:hydrolase activity"/>
    <property type="evidence" value="ECO:0007669"/>
    <property type="project" value="UniProtKB-UniRule"/>
</dbReference>
<keyword evidence="2 4" id="KW-0479">Metal-binding</keyword>
<dbReference type="InterPro" id="IPR000979">
    <property type="entry name" value="Phosphodiesterase_MJ0936/Vps29"/>
</dbReference>
<dbReference type="PANTHER" id="PTHR11124">
    <property type="entry name" value="VACUOLAR SORTING PROTEIN VPS29"/>
    <property type="match status" value="1"/>
</dbReference>
<comment type="caution">
    <text evidence="6">The sequence shown here is derived from an EMBL/GenBank/DDBJ whole genome shotgun (WGS) entry which is preliminary data.</text>
</comment>
<proteinExistence type="inferred from homology"/>
<dbReference type="CDD" id="cd00841">
    <property type="entry name" value="MPP_YfcE"/>
    <property type="match status" value="1"/>
</dbReference>
<keyword evidence="3" id="KW-0378">Hydrolase</keyword>
<accession>A0A6M0R9F4</accession>
<dbReference type="EMBL" id="SXDP01000003">
    <property type="protein sequence ID" value="NEZ46836.1"/>
    <property type="molecule type" value="Genomic_DNA"/>
</dbReference>
<dbReference type="Pfam" id="PF12850">
    <property type="entry name" value="Metallophos_2"/>
    <property type="match status" value="1"/>
</dbReference>
<dbReference type="InterPro" id="IPR029052">
    <property type="entry name" value="Metallo-depent_PP-like"/>
</dbReference>
<evidence type="ECO:0000256" key="4">
    <source>
        <dbReference type="RuleBase" id="RU362039"/>
    </source>
</evidence>
<organism evidence="6 7">
    <name type="scientific">Clostridium niameyense</name>
    <dbReference type="NCBI Taxonomy" id="1622073"/>
    <lineage>
        <taxon>Bacteria</taxon>
        <taxon>Bacillati</taxon>
        <taxon>Bacillota</taxon>
        <taxon>Clostridia</taxon>
        <taxon>Eubacteriales</taxon>
        <taxon>Clostridiaceae</taxon>
        <taxon>Clostridium</taxon>
    </lineage>
</organism>
<dbReference type="PROSITE" id="PS01269">
    <property type="entry name" value="UPF0025"/>
    <property type="match status" value="1"/>
</dbReference>
<evidence type="ECO:0000256" key="3">
    <source>
        <dbReference type="ARBA" id="ARBA00022801"/>
    </source>
</evidence>